<dbReference type="InterPro" id="IPR014752">
    <property type="entry name" value="Arrestin-like_C"/>
</dbReference>
<dbReference type="Proteomes" id="UP001153714">
    <property type="component" value="Chromosome 14"/>
</dbReference>
<dbReference type="AlphaFoldDB" id="A0A9N9QYD7"/>
<evidence type="ECO:0000313" key="5">
    <source>
        <dbReference type="Proteomes" id="UP001153714"/>
    </source>
</evidence>
<dbReference type="EMBL" id="OU893345">
    <property type="protein sequence ID" value="CAG9785808.1"/>
    <property type="molecule type" value="Genomic_DNA"/>
</dbReference>
<name>A0A9N9QYD7_9NEOP</name>
<evidence type="ECO:0000256" key="1">
    <source>
        <dbReference type="ARBA" id="ARBA00005298"/>
    </source>
</evidence>
<reference evidence="4" key="2">
    <citation type="submission" date="2022-10" db="EMBL/GenBank/DDBJ databases">
        <authorList>
            <consortium name="ENA_rothamsted_submissions"/>
            <consortium name="culmorum"/>
            <person name="King R."/>
        </authorList>
    </citation>
    <scope>NUCLEOTIDE SEQUENCE</scope>
</reference>
<dbReference type="SUPFAM" id="SSF81296">
    <property type="entry name" value="E set domains"/>
    <property type="match status" value="2"/>
</dbReference>
<dbReference type="InterPro" id="IPR011022">
    <property type="entry name" value="Arrestin_C-like"/>
</dbReference>
<protein>
    <recommendedName>
        <fullName evidence="3">Arrestin C-terminal-like domain-containing protein</fullName>
    </recommendedName>
</protein>
<dbReference type="InterPro" id="IPR011021">
    <property type="entry name" value="Arrestin-like_N"/>
</dbReference>
<accession>A0A9N9QYD7</accession>
<evidence type="ECO:0000256" key="2">
    <source>
        <dbReference type="ARBA" id="ARBA00022606"/>
    </source>
</evidence>
<dbReference type="PANTHER" id="PTHR11188:SF17">
    <property type="entry name" value="FI21816P1"/>
    <property type="match status" value="1"/>
</dbReference>
<dbReference type="PANTHER" id="PTHR11188">
    <property type="entry name" value="ARRESTIN DOMAIN CONTAINING PROTEIN"/>
    <property type="match status" value="1"/>
</dbReference>
<organism evidence="4 5">
    <name type="scientific">Diatraea saccharalis</name>
    <name type="common">sugarcane borer</name>
    <dbReference type="NCBI Taxonomy" id="40085"/>
    <lineage>
        <taxon>Eukaryota</taxon>
        <taxon>Metazoa</taxon>
        <taxon>Ecdysozoa</taxon>
        <taxon>Arthropoda</taxon>
        <taxon>Hexapoda</taxon>
        <taxon>Insecta</taxon>
        <taxon>Pterygota</taxon>
        <taxon>Neoptera</taxon>
        <taxon>Endopterygota</taxon>
        <taxon>Lepidoptera</taxon>
        <taxon>Glossata</taxon>
        <taxon>Ditrysia</taxon>
        <taxon>Pyraloidea</taxon>
        <taxon>Crambidae</taxon>
        <taxon>Crambinae</taxon>
        <taxon>Diatraea</taxon>
    </lineage>
</organism>
<dbReference type="GO" id="GO:0005737">
    <property type="term" value="C:cytoplasm"/>
    <property type="evidence" value="ECO:0007669"/>
    <property type="project" value="TreeGrafter"/>
</dbReference>
<dbReference type="Pfam" id="PF02752">
    <property type="entry name" value="Arrestin_C"/>
    <property type="match status" value="1"/>
</dbReference>
<keyword evidence="2" id="KW-0716">Sensory transduction</keyword>
<evidence type="ECO:0000259" key="3">
    <source>
        <dbReference type="SMART" id="SM01017"/>
    </source>
</evidence>
<dbReference type="InterPro" id="IPR014756">
    <property type="entry name" value="Ig_E-set"/>
</dbReference>
<sequence length="330" mass="37752">MAITCKINLTNELDHVFVPGETVYGVVQYKLSEDITFKKISISLKGKDLLSIDGTYQTVDCSDASNKNYVEVTNIVHEDERGSTFASGEYEMSFSMTLPYNIPKSFNYKKNKDGYYINYKLFYYVRVKFERPGILNKSQSFKKWINVTSSIVPTLPRVSVTYEEKKRLIKLFSRRENAITLKATVDNSIVEPGGRVKLQCDVKNDSAFNIKEIEIKLVEDFRIKSANINENVCDVLHTIRLNPSLSIRGDTDLMKVVLDVPRDAHTVNNSRLVDRNYFVYITAVLPAFYRNAVLKVPIEVGENNLDNIVVRDAPPSYWDAMNLNRPEVTK</sequence>
<evidence type="ECO:0000313" key="4">
    <source>
        <dbReference type="EMBL" id="CAG9785808.1"/>
    </source>
</evidence>
<gene>
    <name evidence="4" type="ORF">DIATSA_LOCUS3816</name>
</gene>
<dbReference type="SMART" id="SM01017">
    <property type="entry name" value="Arrestin_C"/>
    <property type="match status" value="1"/>
</dbReference>
<dbReference type="Gene3D" id="2.60.40.640">
    <property type="match status" value="2"/>
</dbReference>
<proteinExistence type="inferred from homology"/>
<reference evidence="4" key="1">
    <citation type="submission" date="2021-12" db="EMBL/GenBank/DDBJ databases">
        <authorList>
            <person name="King R."/>
        </authorList>
    </citation>
    <scope>NUCLEOTIDE SEQUENCE</scope>
</reference>
<comment type="similarity">
    <text evidence="1">Belongs to the arrestin family.</text>
</comment>
<dbReference type="OrthoDB" id="2333384at2759"/>
<dbReference type="Pfam" id="PF00339">
    <property type="entry name" value="Arrestin_N"/>
    <property type="match status" value="1"/>
</dbReference>
<feature type="domain" description="Arrestin C-terminal-like" evidence="3">
    <location>
        <begin position="175"/>
        <end position="305"/>
    </location>
</feature>
<keyword evidence="5" id="KW-1185">Reference proteome</keyword>
<dbReference type="GO" id="GO:0015031">
    <property type="term" value="P:protein transport"/>
    <property type="evidence" value="ECO:0007669"/>
    <property type="project" value="TreeGrafter"/>
</dbReference>
<dbReference type="InterPro" id="IPR050357">
    <property type="entry name" value="Arrestin_domain-protein"/>
</dbReference>